<keyword evidence="3" id="KW-1185">Reference proteome</keyword>
<proteinExistence type="predicted"/>
<dbReference type="OrthoDB" id="2167627at2"/>
<dbReference type="InterPro" id="IPR043714">
    <property type="entry name" value="DUF5655"/>
</dbReference>
<protein>
    <recommendedName>
        <fullName evidence="1">DUF5655 domain-containing protein</fullName>
    </recommendedName>
</protein>
<dbReference type="STRING" id="871963.Desdi_0744"/>
<evidence type="ECO:0000313" key="3">
    <source>
        <dbReference type="Proteomes" id="UP000010797"/>
    </source>
</evidence>
<evidence type="ECO:0000259" key="1">
    <source>
        <dbReference type="Pfam" id="PF18899"/>
    </source>
</evidence>
<organism evidence="2 3">
    <name type="scientific">Desulfitobacterium dichloroeliminans (strain LMG P-21439 / DCA1)</name>
    <dbReference type="NCBI Taxonomy" id="871963"/>
    <lineage>
        <taxon>Bacteria</taxon>
        <taxon>Bacillati</taxon>
        <taxon>Bacillota</taxon>
        <taxon>Clostridia</taxon>
        <taxon>Eubacteriales</taxon>
        <taxon>Desulfitobacteriaceae</taxon>
        <taxon>Desulfitobacterium</taxon>
    </lineage>
</organism>
<dbReference type="HOGENOM" id="CLU_150474_0_0_9"/>
<dbReference type="RefSeq" id="WP_015261272.1">
    <property type="nucleotide sequence ID" value="NC_019903.1"/>
</dbReference>
<dbReference type="Proteomes" id="UP000010797">
    <property type="component" value="Chromosome"/>
</dbReference>
<dbReference type="AlphaFoldDB" id="L0F6I7"/>
<sequence length="124" mass="14681">MDADVLRFFDKMPKALPLYEAFVNKLCSEFDDVTIKVQKTQISFSNTHDFAFVWLPIRKVKGRPDIYIVVSFGLDYQVKDSRIEEVTEPYPKRWTHHVIIQSDSEIDQQLMEWIKQAYSFSLTK</sequence>
<reference evidence="3" key="1">
    <citation type="submission" date="2012-02" db="EMBL/GenBank/DDBJ databases">
        <title>Complete sequence of Desulfitobacterium dichloroeliminans LMG P-21439.</title>
        <authorList>
            <person name="Lucas S."/>
            <person name="Han J."/>
            <person name="Lapidus A."/>
            <person name="Cheng J.-F."/>
            <person name="Goodwin L."/>
            <person name="Pitluck S."/>
            <person name="Peters L."/>
            <person name="Ovchinnikova G."/>
            <person name="Teshima H."/>
            <person name="Detter J.C."/>
            <person name="Han C."/>
            <person name="Tapia R."/>
            <person name="Land M."/>
            <person name="Hauser L."/>
            <person name="Kyrpides N."/>
            <person name="Ivanova N."/>
            <person name="Pagani I."/>
            <person name="Kruse T."/>
            <person name="de Vos W.M."/>
            <person name="Boon N."/>
            <person name="Smidt H."/>
            <person name="Woyke T."/>
        </authorList>
    </citation>
    <scope>NUCLEOTIDE SEQUENCE [LARGE SCALE GENOMIC DNA]</scope>
    <source>
        <strain evidence="3">LMG P-21439 / DCA1</strain>
    </source>
</reference>
<accession>L0F6I7</accession>
<gene>
    <name evidence="2" type="ordered locus">Desdi_0744</name>
</gene>
<dbReference type="KEGG" id="ddl:Desdi_0744"/>
<evidence type="ECO:0000313" key="2">
    <source>
        <dbReference type="EMBL" id="AGA68271.1"/>
    </source>
</evidence>
<feature type="domain" description="DUF5655" evidence="1">
    <location>
        <begin position="11"/>
        <end position="121"/>
    </location>
</feature>
<dbReference type="eggNOG" id="ENOG5033DPC">
    <property type="taxonomic scope" value="Bacteria"/>
</dbReference>
<name>L0F6I7_DESDL</name>
<dbReference type="EMBL" id="CP003344">
    <property type="protein sequence ID" value="AGA68271.1"/>
    <property type="molecule type" value="Genomic_DNA"/>
</dbReference>
<dbReference type="Pfam" id="PF18899">
    <property type="entry name" value="DUF5655"/>
    <property type="match status" value="1"/>
</dbReference>